<accession>A0A0K8QNT0</accession>
<sequence length="119" mass="13033">MSAGRDMTHEGVYLRFFMHANARHGGMLLHEWILEQAKREGLAGGSVFRAIAGFGRHGVLHEEHFFELAGDLPVKVEFILPAPQAERLIGIVRASGAALVYARSPTTYGVIEPTPGRNP</sequence>
<evidence type="ECO:0000313" key="4">
    <source>
        <dbReference type="Proteomes" id="UP000253740"/>
    </source>
</evidence>
<dbReference type="STRING" id="1475481.GCA_000953855_01899"/>
<evidence type="ECO:0000313" key="3">
    <source>
        <dbReference type="EMBL" id="GAP66555.1"/>
    </source>
</evidence>
<dbReference type="Pfam" id="PF02641">
    <property type="entry name" value="DUF190"/>
    <property type="match status" value="1"/>
</dbReference>
<dbReference type="Proteomes" id="UP000253740">
    <property type="component" value="Unassembled WGS sequence"/>
</dbReference>
<evidence type="ECO:0000256" key="1">
    <source>
        <dbReference type="ARBA" id="ARBA00010554"/>
    </source>
</evidence>
<name>A0A0K8QNT0_9GAMM</name>
<dbReference type="PANTHER" id="PTHR35983:SF1">
    <property type="entry name" value="UPF0166 PROTEIN TM_0021"/>
    <property type="match status" value="1"/>
</dbReference>
<dbReference type="InterPro" id="IPR003793">
    <property type="entry name" value="UPF0166"/>
</dbReference>
<dbReference type="SUPFAM" id="SSF54913">
    <property type="entry name" value="GlnB-like"/>
    <property type="match status" value="1"/>
</dbReference>
<reference evidence="3" key="2">
    <citation type="submission" date="2015-08" db="EMBL/GenBank/DDBJ databases">
        <title>Complete DNA Sequence of Pseudomonas syringae pv. actinidiae, the Causal Agent of Kiwifruit Canker Disease.</title>
        <authorList>
            <person name="Rikkerink E.H.A."/>
            <person name="Fineran P.C."/>
        </authorList>
    </citation>
    <scope>NUCLEOTIDE SEQUENCE</scope>
    <source>
        <strain evidence="3">SkMP5</strain>
    </source>
</reference>
<gene>
    <name evidence="2" type="ORF">MBSD_1148</name>
    <name evidence="3" type="ORF">MBSD_n1863</name>
</gene>
<comment type="similarity">
    <text evidence="1">Belongs to the UPF0166 family.</text>
</comment>
<dbReference type="EMBL" id="DF952378">
    <property type="protein sequence ID" value="GAN44613.1"/>
    <property type="molecule type" value="Genomic_DNA"/>
</dbReference>
<protein>
    <submittedName>
        <fullName evidence="3">Uncharacterized protein</fullName>
    </submittedName>
</protein>
<organism evidence="3">
    <name type="scientific">Mizugakiibacter sediminis</name>
    <dbReference type="NCBI Taxonomy" id="1475481"/>
    <lineage>
        <taxon>Bacteria</taxon>
        <taxon>Pseudomonadati</taxon>
        <taxon>Pseudomonadota</taxon>
        <taxon>Gammaproteobacteria</taxon>
        <taxon>Lysobacterales</taxon>
        <taxon>Rhodanobacteraceae</taxon>
        <taxon>Mizugakiibacter</taxon>
    </lineage>
</organism>
<dbReference type="AlphaFoldDB" id="A0A0K8QNT0"/>
<proteinExistence type="inferred from homology"/>
<dbReference type="Gene3D" id="3.30.70.120">
    <property type="match status" value="1"/>
</dbReference>
<dbReference type="InterPro" id="IPR011322">
    <property type="entry name" value="N-reg_PII-like_a/b"/>
</dbReference>
<dbReference type="PANTHER" id="PTHR35983">
    <property type="entry name" value="UPF0166 PROTEIN TM_0021"/>
    <property type="match status" value="1"/>
</dbReference>
<reference evidence="2" key="1">
    <citation type="submission" date="2015-03" db="EMBL/GenBank/DDBJ databases">
        <title>Draft genome sequence of Mizugakiibacter sediminis skMP5.</title>
        <authorList>
            <person name="Watanabe T."/>
            <person name="Kojima H."/>
            <person name="Fukui M."/>
        </authorList>
    </citation>
    <scope>NUCLEOTIDE SEQUENCE</scope>
    <source>
        <strain evidence="2">SkMP5</strain>
    </source>
</reference>
<dbReference type="EMBL" id="DF970211">
    <property type="protein sequence ID" value="GAP66555.1"/>
    <property type="molecule type" value="Genomic_DNA"/>
</dbReference>
<dbReference type="RefSeq" id="WP_237071781.1">
    <property type="nucleotide sequence ID" value="NZ_DF970211.1"/>
</dbReference>
<evidence type="ECO:0000313" key="2">
    <source>
        <dbReference type="EMBL" id="GAN44613.1"/>
    </source>
</evidence>
<keyword evidence="4" id="KW-1185">Reference proteome</keyword>
<dbReference type="InterPro" id="IPR015867">
    <property type="entry name" value="N-reg_PII/ATP_PRibTrfase_C"/>
</dbReference>
<dbReference type="HOGENOM" id="CLU_168952_0_0_6"/>